<dbReference type="InterPro" id="IPR032870">
    <property type="entry name" value="ALKBH7-like"/>
</dbReference>
<feature type="domain" description="Fe2OG dioxygenase" evidence="1">
    <location>
        <begin position="109"/>
        <end position="220"/>
    </location>
</feature>
<dbReference type="GO" id="GO:0006631">
    <property type="term" value="P:fatty acid metabolic process"/>
    <property type="evidence" value="ECO:0007669"/>
    <property type="project" value="TreeGrafter"/>
</dbReference>
<name>A0A8H6VWZ4_9AGAR</name>
<evidence type="ECO:0000259" key="1">
    <source>
        <dbReference type="PROSITE" id="PS51471"/>
    </source>
</evidence>
<dbReference type="EMBL" id="JACAZF010000008">
    <property type="protein sequence ID" value="KAF7297149.1"/>
    <property type="molecule type" value="Genomic_DNA"/>
</dbReference>
<gene>
    <name evidence="2" type="ORF">MIND_00947900</name>
</gene>
<comment type="caution">
    <text evidence="2">The sequence shown here is derived from an EMBL/GenBank/DDBJ whole genome shotgun (WGS) entry which is preliminary data.</text>
</comment>
<dbReference type="InterPro" id="IPR005123">
    <property type="entry name" value="Oxoglu/Fe-dep_dioxygenase_dom"/>
</dbReference>
<evidence type="ECO:0000313" key="2">
    <source>
        <dbReference type="EMBL" id="KAF7297149.1"/>
    </source>
</evidence>
<dbReference type="RefSeq" id="XP_037217508.1">
    <property type="nucleotide sequence ID" value="XM_037366096.1"/>
</dbReference>
<reference evidence="2" key="1">
    <citation type="submission" date="2020-05" db="EMBL/GenBank/DDBJ databases">
        <title>Mycena genomes resolve the evolution of fungal bioluminescence.</title>
        <authorList>
            <person name="Tsai I.J."/>
        </authorList>
    </citation>
    <scope>NUCLEOTIDE SEQUENCE</scope>
    <source>
        <strain evidence="2">171206Taipei</strain>
    </source>
</reference>
<keyword evidence="3" id="KW-1185">Reference proteome</keyword>
<accession>A0A8H6VWZ4</accession>
<dbReference type="PANTHER" id="PTHR21052:SF0">
    <property type="entry name" value="ALPHA-KETOGLUTARATE-DEPENDENT DIOXYGENASE ALKB HOMOLOG 7, MITOCHONDRIAL"/>
    <property type="match status" value="1"/>
</dbReference>
<organism evidence="2 3">
    <name type="scientific">Mycena indigotica</name>
    <dbReference type="NCBI Taxonomy" id="2126181"/>
    <lineage>
        <taxon>Eukaryota</taxon>
        <taxon>Fungi</taxon>
        <taxon>Dikarya</taxon>
        <taxon>Basidiomycota</taxon>
        <taxon>Agaricomycotina</taxon>
        <taxon>Agaricomycetes</taxon>
        <taxon>Agaricomycetidae</taxon>
        <taxon>Agaricales</taxon>
        <taxon>Marasmiineae</taxon>
        <taxon>Mycenaceae</taxon>
        <taxon>Mycena</taxon>
    </lineage>
</organism>
<dbReference type="PROSITE" id="PS51471">
    <property type="entry name" value="FE2OG_OXY"/>
    <property type="match status" value="1"/>
</dbReference>
<dbReference type="GO" id="GO:0005759">
    <property type="term" value="C:mitochondrial matrix"/>
    <property type="evidence" value="ECO:0007669"/>
    <property type="project" value="TreeGrafter"/>
</dbReference>
<protein>
    <recommendedName>
        <fullName evidence="1">Fe2OG dioxygenase domain-containing protein</fullName>
    </recommendedName>
</protein>
<dbReference type="SUPFAM" id="SSF51197">
    <property type="entry name" value="Clavaminate synthase-like"/>
    <property type="match status" value="1"/>
</dbReference>
<dbReference type="InterPro" id="IPR037151">
    <property type="entry name" value="AlkB-like_sf"/>
</dbReference>
<evidence type="ECO:0000313" key="3">
    <source>
        <dbReference type="Proteomes" id="UP000636479"/>
    </source>
</evidence>
<dbReference type="AlphaFoldDB" id="A0A8H6VWZ4"/>
<dbReference type="GO" id="GO:0006974">
    <property type="term" value="P:DNA damage response"/>
    <property type="evidence" value="ECO:0007669"/>
    <property type="project" value="InterPro"/>
</dbReference>
<dbReference type="InterPro" id="IPR027450">
    <property type="entry name" value="AlkB-like"/>
</dbReference>
<dbReference type="OrthoDB" id="412814at2759"/>
<dbReference type="Pfam" id="PF13532">
    <property type="entry name" value="2OG-FeII_Oxy_2"/>
    <property type="match status" value="1"/>
</dbReference>
<dbReference type="Proteomes" id="UP000636479">
    <property type="component" value="Unassembled WGS sequence"/>
</dbReference>
<proteinExistence type="predicted"/>
<dbReference type="GeneID" id="59348612"/>
<dbReference type="PANTHER" id="PTHR21052">
    <property type="entry name" value="SPERMATOGENESIS ASSOCIATED 11-RELATED"/>
    <property type="match status" value="1"/>
</dbReference>
<sequence length="231" mass="25082">MSADEDSVPASPDSLFDEPLISPASLTAPPIPGLFFSPSLLLPIELADRVFTFCSERYFKRPGVNQVMLFGEEMIPAPLLDLLSALSPFLRPALPHGVHELLFPAAPTMARQAIVNLYNPGEGISSHVDLLGRYADGIVGVSLGSACVMHFTRTSSTMGEEQTADVFLPERSVIVLSGEARYKWAHGIERRFEDVVNGENASVVSVPRGLRISVTFRWLLPGADVVGEHEP</sequence>
<dbReference type="Gene3D" id="2.60.120.590">
    <property type="entry name" value="Alpha-ketoglutarate-dependent dioxygenase AlkB-like"/>
    <property type="match status" value="1"/>
</dbReference>